<dbReference type="GO" id="GO:0016874">
    <property type="term" value="F:ligase activity"/>
    <property type="evidence" value="ECO:0007669"/>
    <property type="project" value="UniProtKB-KW"/>
</dbReference>
<reference evidence="3" key="2">
    <citation type="submission" date="2020-05" db="UniProtKB">
        <authorList>
            <consortium name="EnsemblMetazoa"/>
        </authorList>
    </citation>
    <scope>IDENTIFICATION</scope>
</reference>
<keyword evidence="4" id="KW-1185">Reference proteome</keyword>
<gene>
    <name evidence="2" type="ORF">ZHAS_00010361</name>
</gene>
<keyword evidence="2" id="KW-0436">Ligase</keyword>
<evidence type="ECO:0000256" key="1">
    <source>
        <dbReference type="SAM" id="MobiDB-lite"/>
    </source>
</evidence>
<protein>
    <submittedName>
        <fullName evidence="2 3">Ubiquitin ligase subunit</fullName>
    </submittedName>
</protein>
<dbReference type="EnsemblMetazoa" id="ASIC010361-RA">
    <property type="protein sequence ID" value="ASIC010361-PA"/>
    <property type="gene ID" value="ASIC010361"/>
</dbReference>
<dbReference type="AlphaFoldDB" id="A0A084VXD8"/>
<dbReference type="VEuPathDB" id="VectorBase:ASIC010361"/>
<name>A0A084VXD8_ANOSI</name>
<reference evidence="2 4" key="1">
    <citation type="journal article" date="2014" name="BMC Genomics">
        <title>Genome sequence of Anopheles sinensis provides insight into genetics basis of mosquito competence for malaria parasites.</title>
        <authorList>
            <person name="Zhou D."/>
            <person name="Zhang D."/>
            <person name="Ding G."/>
            <person name="Shi L."/>
            <person name="Hou Q."/>
            <person name="Ye Y."/>
            <person name="Xu Y."/>
            <person name="Zhou H."/>
            <person name="Xiong C."/>
            <person name="Li S."/>
            <person name="Yu J."/>
            <person name="Hong S."/>
            <person name="Yu X."/>
            <person name="Zou P."/>
            <person name="Chen C."/>
            <person name="Chang X."/>
            <person name="Wang W."/>
            <person name="Lv Y."/>
            <person name="Sun Y."/>
            <person name="Ma L."/>
            <person name="Shen B."/>
            <person name="Zhu C."/>
        </authorList>
    </citation>
    <scope>NUCLEOTIDE SEQUENCE [LARGE SCALE GENOMIC DNA]</scope>
</reference>
<sequence length="84" mass="9249">MATSIVSCLPPPYLIRYSSFARERCLTDPSSSSSSSPDEPEPTGWRRGCTALATYLTLGYPRIDVMVLKDRVVPLSAKLNDIRA</sequence>
<evidence type="ECO:0000313" key="4">
    <source>
        <dbReference type="Proteomes" id="UP000030765"/>
    </source>
</evidence>
<evidence type="ECO:0000313" key="2">
    <source>
        <dbReference type="EMBL" id="KFB42632.1"/>
    </source>
</evidence>
<dbReference type="Proteomes" id="UP000030765">
    <property type="component" value="Unassembled WGS sequence"/>
</dbReference>
<feature type="compositionally biased region" description="Low complexity" evidence="1">
    <location>
        <begin position="28"/>
        <end position="37"/>
    </location>
</feature>
<evidence type="ECO:0000313" key="3">
    <source>
        <dbReference type="EnsemblMetazoa" id="ASIC010361-PA"/>
    </source>
</evidence>
<organism evidence="2">
    <name type="scientific">Anopheles sinensis</name>
    <name type="common">Mosquito</name>
    <dbReference type="NCBI Taxonomy" id="74873"/>
    <lineage>
        <taxon>Eukaryota</taxon>
        <taxon>Metazoa</taxon>
        <taxon>Ecdysozoa</taxon>
        <taxon>Arthropoda</taxon>
        <taxon>Hexapoda</taxon>
        <taxon>Insecta</taxon>
        <taxon>Pterygota</taxon>
        <taxon>Neoptera</taxon>
        <taxon>Endopterygota</taxon>
        <taxon>Diptera</taxon>
        <taxon>Nematocera</taxon>
        <taxon>Culicoidea</taxon>
        <taxon>Culicidae</taxon>
        <taxon>Anophelinae</taxon>
        <taxon>Anopheles</taxon>
    </lineage>
</organism>
<dbReference type="EMBL" id="ATLV01018004">
    <property type="status" value="NOT_ANNOTATED_CDS"/>
    <property type="molecule type" value="Genomic_DNA"/>
</dbReference>
<feature type="region of interest" description="Disordered" evidence="1">
    <location>
        <begin position="26"/>
        <end position="46"/>
    </location>
</feature>
<accession>A0A084VXD8</accession>
<proteinExistence type="predicted"/>
<dbReference type="EMBL" id="KE525206">
    <property type="protein sequence ID" value="KFB42632.1"/>
    <property type="molecule type" value="Genomic_DNA"/>
</dbReference>